<reference evidence="5" key="1">
    <citation type="submission" date="2020-01" db="EMBL/GenBank/DDBJ databases">
        <authorList>
            <person name="Chen W.-M."/>
        </authorList>
    </citation>
    <scope>NUCLEOTIDE SEQUENCE</scope>
    <source>
        <strain evidence="5">CYK-10</strain>
    </source>
</reference>
<sequence>MSHPKGLLRRSAYDAIKTLIITGQLTPGARVTEIELTEQLGVSRTPVREALNRLERDGLLVSRSKTGFAVNSFDLGSAEEVFDLREMLEPRSSALAACRVSDADREALQAILATCDAINPDHRTVEQSLMEMTVGIDVHRVIARMSGNALLAEMLDGILDRCQIYIWMDLSLQNSWAEARAEHADLVDAICSGDAERAEALSLQHIRGARKNVVKVLKARENLRGAARGLAPTR</sequence>
<dbReference type="CDD" id="cd07377">
    <property type="entry name" value="WHTH_GntR"/>
    <property type="match status" value="1"/>
</dbReference>
<keyword evidence="6" id="KW-1185">Reference proteome</keyword>
<dbReference type="InterPro" id="IPR036388">
    <property type="entry name" value="WH-like_DNA-bd_sf"/>
</dbReference>
<evidence type="ECO:0000313" key="5">
    <source>
        <dbReference type="EMBL" id="NBZ89381.1"/>
    </source>
</evidence>
<evidence type="ECO:0000256" key="1">
    <source>
        <dbReference type="ARBA" id="ARBA00023015"/>
    </source>
</evidence>
<comment type="caution">
    <text evidence="5">The sequence shown here is derived from an EMBL/GenBank/DDBJ whole genome shotgun (WGS) entry which is preliminary data.</text>
</comment>
<proteinExistence type="predicted"/>
<dbReference type="PRINTS" id="PR00033">
    <property type="entry name" value="HTHASNC"/>
</dbReference>
<dbReference type="Pfam" id="PF00392">
    <property type="entry name" value="GntR"/>
    <property type="match status" value="1"/>
</dbReference>
<dbReference type="PRINTS" id="PR00035">
    <property type="entry name" value="HTHGNTR"/>
</dbReference>
<organism evidence="5 6">
    <name type="scientific">Stagnihabitans tardus</name>
    <dbReference type="NCBI Taxonomy" id="2699202"/>
    <lineage>
        <taxon>Bacteria</taxon>
        <taxon>Pseudomonadati</taxon>
        <taxon>Pseudomonadota</taxon>
        <taxon>Alphaproteobacteria</taxon>
        <taxon>Rhodobacterales</taxon>
        <taxon>Paracoccaceae</taxon>
        <taxon>Stagnihabitans</taxon>
    </lineage>
</organism>
<feature type="domain" description="HTH gntR-type" evidence="4">
    <location>
        <begin position="6"/>
        <end position="73"/>
    </location>
</feature>
<dbReference type="InterPro" id="IPR011711">
    <property type="entry name" value="GntR_C"/>
</dbReference>
<name>A0AAE4YDC8_9RHOB</name>
<dbReference type="SUPFAM" id="SSF48008">
    <property type="entry name" value="GntR ligand-binding domain-like"/>
    <property type="match status" value="1"/>
</dbReference>
<dbReference type="GO" id="GO:0043565">
    <property type="term" value="F:sequence-specific DNA binding"/>
    <property type="evidence" value="ECO:0007669"/>
    <property type="project" value="InterPro"/>
</dbReference>
<evidence type="ECO:0000256" key="3">
    <source>
        <dbReference type="ARBA" id="ARBA00023163"/>
    </source>
</evidence>
<keyword evidence="2" id="KW-0238">DNA-binding</keyword>
<dbReference type="RefSeq" id="WP_168776183.1">
    <property type="nucleotide sequence ID" value="NZ_JAABNR010000022.1"/>
</dbReference>
<keyword evidence="1" id="KW-0805">Transcription regulation</keyword>
<evidence type="ECO:0000256" key="2">
    <source>
        <dbReference type="ARBA" id="ARBA00023125"/>
    </source>
</evidence>
<dbReference type="PANTHER" id="PTHR43537">
    <property type="entry name" value="TRANSCRIPTIONAL REGULATOR, GNTR FAMILY"/>
    <property type="match status" value="1"/>
</dbReference>
<dbReference type="SUPFAM" id="SSF46785">
    <property type="entry name" value="Winged helix' DNA-binding domain"/>
    <property type="match status" value="1"/>
</dbReference>
<gene>
    <name evidence="5" type="ORF">GV832_17470</name>
</gene>
<dbReference type="EMBL" id="JAABNR010000022">
    <property type="protein sequence ID" value="NBZ89381.1"/>
    <property type="molecule type" value="Genomic_DNA"/>
</dbReference>
<dbReference type="InterPro" id="IPR008920">
    <property type="entry name" value="TF_FadR/GntR_C"/>
</dbReference>
<dbReference type="SMART" id="SM00895">
    <property type="entry name" value="FCD"/>
    <property type="match status" value="1"/>
</dbReference>
<evidence type="ECO:0000259" key="4">
    <source>
        <dbReference type="PROSITE" id="PS50949"/>
    </source>
</evidence>
<dbReference type="AlphaFoldDB" id="A0AAE4YDC8"/>
<dbReference type="InterPro" id="IPR000524">
    <property type="entry name" value="Tscrpt_reg_HTH_GntR"/>
</dbReference>
<dbReference type="GO" id="GO:0003700">
    <property type="term" value="F:DNA-binding transcription factor activity"/>
    <property type="evidence" value="ECO:0007669"/>
    <property type="project" value="InterPro"/>
</dbReference>
<dbReference type="SMART" id="SM00345">
    <property type="entry name" value="HTH_GNTR"/>
    <property type="match status" value="1"/>
</dbReference>
<protein>
    <submittedName>
        <fullName evidence="5">FCD domain-containing protein</fullName>
    </submittedName>
</protein>
<dbReference type="Pfam" id="PF07729">
    <property type="entry name" value="FCD"/>
    <property type="match status" value="1"/>
</dbReference>
<dbReference type="InterPro" id="IPR036390">
    <property type="entry name" value="WH_DNA-bd_sf"/>
</dbReference>
<dbReference type="PROSITE" id="PS50949">
    <property type="entry name" value="HTH_GNTR"/>
    <property type="match status" value="1"/>
</dbReference>
<dbReference type="Gene3D" id="1.20.120.530">
    <property type="entry name" value="GntR ligand-binding domain-like"/>
    <property type="match status" value="1"/>
</dbReference>
<dbReference type="PANTHER" id="PTHR43537:SF24">
    <property type="entry name" value="GLUCONATE OPERON TRANSCRIPTIONAL REPRESSOR"/>
    <property type="match status" value="1"/>
</dbReference>
<dbReference type="Proteomes" id="UP001193501">
    <property type="component" value="Unassembled WGS sequence"/>
</dbReference>
<keyword evidence="3" id="KW-0804">Transcription</keyword>
<dbReference type="InterPro" id="IPR000485">
    <property type="entry name" value="AsnC-type_HTH_dom"/>
</dbReference>
<dbReference type="Gene3D" id="1.10.10.10">
    <property type="entry name" value="Winged helix-like DNA-binding domain superfamily/Winged helix DNA-binding domain"/>
    <property type="match status" value="1"/>
</dbReference>
<evidence type="ECO:0000313" key="6">
    <source>
        <dbReference type="Proteomes" id="UP001193501"/>
    </source>
</evidence>
<accession>A0AAE4YDC8</accession>